<dbReference type="SUPFAM" id="SSF51735">
    <property type="entry name" value="NAD(P)-binding Rossmann-fold domains"/>
    <property type="match status" value="1"/>
</dbReference>
<dbReference type="EMBL" id="SNVJ01000005">
    <property type="protein sequence ID" value="MXP63120.1"/>
    <property type="molecule type" value="Genomic_DNA"/>
</dbReference>
<dbReference type="GO" id="GO:0016491">
    <property type="term" value="F:oxidoreductase activity"/>
    <property type="evidence" value="ECO:0007669"/>
    <property type="project" value="UniProtKB-KW"/>
</dbReference>
<name>A0A845BAD1_9PROT</name>
<dbReference type="RefSeq" id="WP_160936253.1">
    <property type="nucleotide sequence ID" value="NZ_SNVJ01000005.1"/>
</dbReference>
<dbReference type="Gene3D" id="3.90.180.10">
    <property type="entry name" value="Medium-chain alcohol dehydrogenases, catalytic domain"/>
    <property type="match status" value="1"/>
</dbReference>
<dbReference type="Gene3D" id="3.40.50.720">
    <property type="entry name" value="NAD(P)-binding Rossmann-like Domain"/>
    <property type="match status" value="1"/>
</dbReference>
<keyword evidence="4" id="KW-0862">Zinc</keyword>
<proteinExistence type="inferred from homology"/>
<dbReference type="PANTHER" id="PTHR43350">
    <property type="entry name" value="NAD-DEPENDENT ALCOHOL DEHYDROGENASE"/>
    <property type="match status" value="1"/>
</dbReference>
<evidence type="ECO:0000256" key="4">
    <source>
        <dbReference type="ARBA" id="ARBA00022833"/>
    </source>
</evidence>
<dbReference type="GO" id="GO:0046872">
    <property type="term" value="F:metal ion binding"/>
    <property type="evidence" value="ECO:0007669"/>
    <property type="project" value="UniProtKB-KW"/>
</dbReference>
<gene>
    <name evidence="7" type="ORF">E0493_07100</name>
</gene>
<dbReference type="InterPro" id="IPR036291">
    <property type="entry name" value="NAD(P)-bd_dom_sf"/>
</dbReference>
<comment type="caution">
    <text evidence="7">The sequence shown here is derived from an EMBL/GenBank/DDBJ whole genome shotgun (WGS) entry which is preliminary data.</text>
</comment>
<keyword evidence="8" id="KW-1185">Reference proteome</keyword>
<dbReference type="Pfam" id="PF01262">
    <property type="entry name" value="AlaDh_PNT_C"/>
    <property type="match status" value="1"/>
</dbReference>
<dbReference type="AlphaFoldDB" id="A0A845BAD1"/>
<feature type="domain" description="Alanine dehydrogenase/pyridine nucleotide transhydrogenase NAD(H)-binding" evidence="6">
    <location>
        <begin position="146"/>
        <end position="193"/>
    </location>
</feature>
<evidence type="ECO:0000256" key="5">
    <source>
        <dbReference type="ARBA" id="ARBA00023002"/>
    </source>
</evidence>
<dbReference type="OrthoDB" id="9781588at2"/>
<evidence type="ECO:0000259" key="6">
    <source>
        <dbReference type="Pfam" id="PF01262"/>
    </source>
</evidence>
<evidence type="ECO:0000256" key="1">
    <source>
        <dbReference type="ARBA" id="ARBA00001947"/>
    </source>
</evidence>
<dbReference type="CDD" id="cd08255">
    <property type="entry name" value="2-desacetyl-2-hydroxyethyl_bacteriochlorophyllide_like"/>
    <property type="match status" value="1"/>
</dbReference>
<keyword evidence="3" id="KW-0479">Metal-binding</keyword>
<comment type="cofactor">
    <cofactor evidence="1">
        <name>Zn(2+)</name>
        <dbReference type="ChEBI" id="CHEBI:29105"/>
    </cofactor>
</comment>
<sequence length="324" mass="34409">MIAHGFWTIAPGRGELRARRLPPRAPDQALVRATASGVSRGTERLVFHGQVPESQWQAMQAPLQQGDFPFPVQYGYAAVGVVEDGPAELAGRRVFCLHPHQDRFLAPASMCIPLPDSVPDRRAVLGANMETALNIIWDAAPLPGERVLVIGAGVVGLLAAWLAARIPGAAVTVLDTESARRAEAEALGVHFAAPEDCPAEQELVIHASANPEGLRNALAHAAFEARIIEASWYGDEPVTLPLGEAFHAKRLTLRSSQVGAVSPAMRGRRSHAERLALALSLLSEPVFDALLGPAVPLGELSARMPALLDPPPGVVAPLCPVITY</sequence>
<organism evidence="7 8">
    <name type="scientific">Teichococcus coralli</name>
    <dbReference type="NCBI Taxonomy" id="2545983"/>
    <lineage>
        <taxon>Bacteria</taxon>
        <taxon>Pseudomonadati</taxon>
        <taxon>Pseudomonadota</taxon>
        <taxon>Alphaproteobacteria</taxon>
        <taxon>Acetobacterales</taxon>
        <taxon>Roseomonadaceae</taxon>
        <taxon>Roseomonas</taxon>
    </lineage>
</organism>
<comment type="similarity">
    <text evidence="2">Belongs to the zinc-containing alcohol dehydrogenase family.</text>
</comment>
<accession>A0A845BAD1</accession>
<evidence type="ECO:0000256" key="3">
    <source>
        <dbReference type="ARBA" id="ARBA00022723"/>
    </source>
</evidence>
<keyword evidence="5" id="KW-0560">Oxidoreductase</keyword>
<dbReference type="InterPro" id="IPR011032">
    <property type="entry name" value="GroES-like_sf"/>
</dbReference>
<evidence type="ECO:0000313" key="7">
    <source>
        <dbReference type="EMBL" id="MXP63120.1"/>
    </source>
</evidence>
<dbReference type="Proteomes" id="UP000460715">
    <property type="component" value="Unassembled WGS sequence"/>
</dbReference>
<dbReference type="InterPro" id="IPR007698">
    <property type="entry name" value="AlaDH/PNT_NAD(H)-bd"/>
</dbReference>
<evidence type="ECO:0000313" key="8">
    <source>
        <dbReference type="Proteomes" id="UP000460715"/>
    </source>
</evidence>
<evidence type="ECO:0000256" key="2">
    <source>
        <dbReference type="ARBA" id="ARBA00008072"/>
    </source>
</evidence>
<dbReference type="PANTHER" id="PTHR43350:SF19">
    <property type="entry name" value="D-GULOSIDE 3-DEHYDROGENASE"/>
    <property type="match status" value="1"/>
</dbReference>
<dbReference type="SUPFAM" id="SSF50129">
    <property type="entry name" value="GroES-like"/>
    <property type="match status" value="1"/>
</dbReference>
<reference evidence="7 8" key="1">
    <citation type="submission" date="2019-03" db="EMBL/GenBank/DDBJ databases">
        <title>Roseomonas sp. a novel Roseomonas species isolated from Sea whip Gorgonian.</title>
        <authorList>
            <person name="Li F."/>
            <person name="Pan X."/>
            <person name="Huang S."/>
            <person name="Li Z."/>
            <person name="Meng B."/>
        </authorList>
    </citation>
    <scope>NUCLEOTIDE SEQUENCE [LARGE SCALE GENOMIC DNA]</scope>
    <source>
        <strain evidence="7 8">M0104</strain>
    </source>
</reference>
<protein>
    <submittedName>
        <fullName evidence="7">Zinc-binding alcohol dehydrogenase</fullName>
    </submittedName>
</protein>